<dbReference type="InterPro" id="IPR017925">
    <property type="entry name" value="DHFR_CS"/>
</dbReference>
<evidence type="ECO:0000256" key="5">
    <source>
        <dbReference type="ARBA" id="ARBA00023002"/>
    </source>
</evidence>
<keyword evidence="5 7" id="KW-0560">Oxidoreductase</keyword>
<reference evidence="7" key="1">
    <citation type="submission" date="2018-06" db="EMBL/GenBank/DDBJ databases">
        <authorList>
            <person name="Zhirakovskaya E."/>
        </authorList>
    </citation>
    <scope>NUCLEOTIDE SEQUENCE</scope>
</reference>
<evidence type="ECO:0000256" key="4">
    <source>
        <dbReference type="ARBA" id="ARBA00022857"/>
    </source>
</evidence>
<dbReference type="EC" id="1.5.1.3" evidence="2"/>
<dbReference type="PROSITE" id="PS00075">
    <property type="entry name" value="DHFR_1"/>
    <property type="match status" value="1"/>
</dbReference>
<dbReference type="SUPFAM" id="SSF53597">
    <property type="entry name" value="Dihydrofolate reductase-like"/>
    <property type="match status" value="1"/>
</dbReference>
<evidence type="ECO:0000256" key="2">
    <source>
        <dbReference type="ARBA" id="ARBA00012856"/>
    </source>
</evidence>
<dbReference type="PROSITE" id="PS51330">
    <property type="entry name" value="DHFR_2"/>
    <property type="match status" value="1"/>
</dbReference>
<dbReference type="FunFam" id="3.40.430.10:FF:000001">
    <property type="entry name" value="Dihydrofolate reductase"/>
    <property type="match status" value="1"/>
</dbReference>
<dbReference type="GO" id="GO:0050661">
    <property type="term" value="F:NADP binding"/>
    <property type="evidence" value="ECO:0007669"/>
    <property type="project" value="InterPro"/>
</dbReference>
<dbReference type="InterPro" id="IPR024072">
    <property type="entry name" value="DHFR-like_dom_sf"/>
</dbReference>
<dbReference type="GO" id="GO:0046655">
    <property type="term" value="P:folic acid metabolic process"/>
    <property type="evidence" value="ECO:0007669"/>
    <property type="project" value="TreeGrafter"/>
</dbReference>
<dbReference type="PIRSF" id="PIRSF000194">
    <property type="entry name" value="DHFR"/>
    <property type="match status" value="1"/>
</dbReference>
<keyword evidence="4" id="KW-0521">NADP</keyword>
<evidence type="ECO:0000313" key="7">
    <source>
        <dbReference type="EMBL" id="VAW86488.1"/>
    </source>
</evidence>
<dbReference type="Gene3D" id="3.40.430.10">
    <property type="entry name" value="Dihydrofolate Reductase, subunit A"/>
    <property type="match status" value="1"/>
</dbReference>
<name>A0A3B0YZK5_9ZZZZ</name>
<dbReference type="InterPro" id="IPR001796">
    <property type="entry name" value="DHFR_dom"/>
</dbReference>
<dbReference type="PANTHER" id="PTHR48069">
    <property type="entry name" value="DIHYDROFOLATE REDUCTASE"/>
    <property type="match status" value="1"/>
</dbReference>
<accession>A0A3B0YZK5</accession>
<dbReference type="InterPro" id="IPR012259">
    <property type="entry name" value="DHFR"/>
</dbReference>
<dbReference type="NCBIfam" id="NF008037">
    <property type="entry name" value="PRK10769.1"/>
    <property type="match status" value="1"/>
</dbReference>
<dbReference type="Pfam" id="PF00186">
    <property type="entry name" value="DHFR_1"/>
    <property type="match status" value="1"/>
</dbReference>
<dbReference type="PRINTS" id="PR00070">
    <property type="entry name" value="DHFR"/>
</dbReference>
<organism evidence="7">
    <name type="scientific">hydrothermal vent metagenome</name>
    <dbReference type="NCBI Taxonomy" id="652676"/>
    <lineage>
        <taxon>unclassified sequences</taxon>
        <taxon>metagenomes</taxon>
        <taxon>ecological metagenomes</taxon>
    </lineage>
</organism>
<dbReference type="GO" id="GO:0043168">
    <property type="term" value="F:anion binding"/>
    <property type="evidence" value="ECO:0007669"/>
    <property type="project" value="UniProtKB-ARBA"/>
</dbReference>
<dbReference type="GO" id="GO:0046452">
    <property type="term" value="P:dihydrofolate metabolic process"/>
    <property type="evidence" value="ECO:0007669"/>
    <property type="project" value="TreeGrafter"/>
</dbReference>
<dbReference type="AlphaFoldDB" id="A0A3B0YZK5"/>
<dbReference type="GO" id="GO:0046654">
    <property type="term" value="P:tetrahydrofolate biosynthetic process"/>
    <property type="evidence" value="ECO:0007669"/>
    <property type="project" value="InterPro"/>
</dbReference>
<proteinExistence type="predicted"/>
<evidence type="ECO:0000259" key="6">
    <source>
        <dbReference type="PROSITE" id="PS51330"/>
    </source>
</evidence>
<dbReference type="EMBL" id="UOFO01000094">
    <property type="protein sequence ID" value="VAW86488.1"/>
    <property type="molecule type" value="Genomic_DNA"/>
</dbReference>
<comment type="pathway">
    <text evidence="1">Cofactor biosynthesis; tetrahydrofolate biosynthesis; 5,6,7,8-tetrahydrofolate from 7,8-dihydrofolate: step 1/1.</text>
</comment>
<dbReference type="PANTHER" id="PTHR48069:SF3">
    <property type="entry name" value="DIHYDROFOLATE REDUCTASE"/>
    <property type="match status" value="1"/>
</dbReference>
<evidence type="ECO:0000256" key="1">
    <source>
        <dbReference type="ARBA" id="ARBA00004903"/>
    </source>
</evidence>
<keyword evidence="3" id="KW-0554">One-carbon metabolism</keyword>
<dbReference type="GO" id="GO:0004146">
    <property type="term" value="F:dihydrofolate reductase activity"/>
    <property type="evidence" value="ECO:0007669"/>
    <property type="project" value="UniProtKB-EC"/>
</dbReference>
<dbReference type="GO" id="GO:0006730">
    <property type="term" value="P:one-carbon metabolic process"/>
    <property type="evidence" value="ECO:0007669"/>
    <property type="project" value="UniProtKB-KW"/>
</dbReference>
<sequence length="165" mass="18975">MPIISIIAAMDNNRLIGSDNQLPWYLPADLKYFKKVTTGKPILMGRKTYESIGKPLPGRINIIVTKNKQYSAPGCEVAHSIEHALCIAENHPEIMIIGGASFYQHMLPKAQRLYLTQIQGNNFTGDAYFPEWNESEWYEVGRENHQPDEKNKYVYSFIILEKREN</sequence>
<evidence type="ECO:0000256" key="3">
    <source>
        <dbReference type="ARBA" id="ARBA00022563"/>
    </source>
</evidence>
<protein>
    <recommendedName>
        <fullName evidence="2">dihydrofolate reductase</fullName>
        <ecNumber evidence="2">1.5.1.3</ecNumber>
    </recommendedName>
</protein>
<dbReference type="CDD" id="cd00209">
    <property type="entry name" value="DHFR"/>
    <property type="match status" value="1"/>
</dbReference>
<feature type="domain" description="DHFR" evidence="6">
    <location>
        <begin position="3"/>
        <end position="162"/>
    </location>
</feature>
<gene>
    <name evidence="7" type="ORF">MNBD_GAMMA16-2288</name>
</gene>
<dbReference type="GO" id="GO:0005829">
    <property type="term" value="C:cytosol"/>
    <property type="evidence" value="ECO:0007669"/>
    <property type="project" value="TreeGrafter"/>
</dbReference>